<gene>
    <name evidence="1" type="ORF">Sjap_011291</name>
</gene>
<keyword evidence="2" id="KW-1185">Reference proteome</keyword>
<dbReference type="EMBL" id="JBBNAE010000004">
    <property type="protein sequence ID" value="KAK9130804.1"/>
    <property type="molecule type" value="Genomic_DNA"/>
</dbReference>
<dbReference type="PANTHER" id="PTHR48040">
    <property type="entry name" value="PLEIOTROPIC DRUG RESISTANCE PROTEIN 1-LIKE ISOFORM X1"/>
    <property type="match status" value="1"/>
</dbReference>
<dbReference type="AlphaFoldDB" id="A0AAP0JBD9"/>
<evidence type="ECO:0000313" key="2">
    <source>
        <dbReference type="Proteomes" id="UP001417504"/>
    </source>
</evidence>
<organism evidence="1 2">
    <name type="scientific">Stephania japonica</name>
    <dbReference type="NCBI Taxonomy" id="461633"/>
    <lineage>
        <taxon>Eukaryota</taxon>
        <taxon>Viridiplantae</taxon>
        <taxon>Streptophyta</taxon>
        <taxon>Embryophyta</taxon>
        <taxon>Tracheophyta</taxon>
        <taxon>Spermatophyta</taxon>
        <taxon>Magnoliopsida</taxon>
        <taxon>Ranunculales</taxon>
        <taxon>Menispermaceae</taxon>
        <taxon>Menispermoideae</taxon>
        <taxon>Cissampelideae</taxon>
        <taxon>Stephania</taxon>
    </lineage>
</organism>
<accession>A0AAP0JBD9</accession>
<reference evidence="1 2" key="1">
    <citation type="submission" date="2024-01" db="EMBL/GenBank/DDBJ databases">
        <title>Genome assemblies of Stephania.</title>
        <authorList>
            <person name="Yang L."/>
        </authorList>
    </citation>
    <scope>NUCLEOTIDE SEQUENCE [LARGE SCALE GENOMIC DNA]</scope>
    <source>
        <strain evidence="1">QJT</strain>
        <tissue evidence="1">Leaf</tissue>
    </source>
</reference>
<name>A0AAP0JBD9_9MAGN</name>
<sequence>MPGSRESAGDTLESLSGTGLLLVSVCLEVVSPLPLLFVFSRLRISLSRSQTLPSSPLLLNVFERSSWLRRDWRRFDFEFAPRHLSLRRCSGGIKVKVFKEENYLVNWIKVRDFLVCLITTLLRFALGEMTVRETLAFSARVQGVGAGHAKLLLELSRREKEANIKPDPDLDLFMKQNVMPFNVVVLQVGNYIPISQVRDDVATAYKKEMEWKTSKRHLPQKQLCSEKKVEAEIVQIEAMMYQLAISNEVSRSIYFSRWNNKYERFGAWGCFAFGEDTKDIITTNLEKLLLCFQSGDSGATHLALLILPTGHAIRSSVLALLWSRRKLRWFHRSLSSSSSLVSRISLSPISNPTFLSFAPQRLPSDRVGLGETGDALISGICALSSSAITLSPANQGEMTVRETLAFSARVQGVGAGHGKCYILLLELSRREKEANIKPDPDLDLFMKLIKMLGKSMKILEVDKRSLMLSSLLTRCRGR</sequence>
<protein>
    <submittedName>
        <fullName evidence="1">Uncharacterized protein</fullName>
    </submittedName>
</protein>
<dbReference type="Proteomes" id="UP001417504">
    <property type="component" value="Unassembled WGS sequence"/>
</dbReference>
<evidence type="ECO:0000313" key="1">
    <source>
        <dbReference type="EMBL" id="KAK9130804.1"/>
    </source>
</evidence>
<dbReference type="PANTHER" id="PTHR48040:SF35">
    <property type="entry name" value="ABC TRANSPORTER G FAMILY MEMBER 39-LIKE"/>
    <property type="match status" value="1"/>
</dbReference>
<comment type="caution">
    <text evidence="1">The sequence shown here is derived from an EMBL/GenBank/DDBJ whole genome shotgun (WGS) entry which is preliminary data.</text>
</comment>
<proteinExistence type="predicted"/>